<dbReference type="AlphaFoldDB" id="A0A8H7F0H2"/>
<dbReference type="EMBL" id="JABXXO010000009">
    <property type="protein sequence ID" value="KAF7770969.1"/>
    <property type="molecule type" value="Genomic_DNA"/>
</dbReference>
<dbReference type="Proteomes" id="UP000629468">
    <property type="component" value="Unassembled WGS sequence"/>
</dbReference>
<evidence type="ECO:0000256" key="1">
    <source>
        <dbReference type="SAM" id="MobiDB-lite"/>
    </source>
</evidence>
<feature type="compositionally biased region" description="Low complexity" evidence="1">
    <location>
        <begin position="117"/>
        <end position="128"/>
    </location>
</feature>
<feature type="compositionally biased region" description="Polar residues" evidence="1">
    <location>
        <begin position="97"/>
        <end position="106"/>
    </location>
</feature>
<name>A0A8H7F0H2_AGABI</name>
<gene>
    <name evidence="2" type="ORF">Agabi119p4_6943</name>
</gene>
<organism evidence="2 3">
    <name type="scientific">Agaricus bisporus var. burnettii</name>
    <dbReference type="NCBI Taxonomy" id="192524"/>
    <lineage>
        <taxon>Eukaryota</taxon>
        <taxon>Fungi</taxon>
        <taxon>Dikarya</taxon>
        <taxon>Basidiomycota</taxon>
        <taxon>Agaricomycotina</taxon>
        <taxon>Agaricomycetes</taxon>
        <taxon>Agaricomycetidae</taxon>
        <taxon>Agaricales</taxon>
        <taxon>Agaricineae</taxon>
        <taxon>Agaricaceae</taxon>
        <taxon>Agaricus</taxon>
    </lineage>
</organism>
<evidence type="ECO:0000313" key="3">
    <source>
        <dbReference type="Proteomes" id="UP000629468"/>
    </source>
</evidence>
<reference evidence="2 3" key="1">
    <citation type="journal article" name="Sci. Rep.">
        <title>Telomere-to-telomere assembled and centromere annotated genomes of the two main subspecies of the button mushroom Agaricus bisporus reveal especially polymorphic chromosome ends.</title>
        <authorList>
            <person name="Sonnenberg A.S.M."/>
            <person name="Sedaghat-Telgerd N."/>
            <person name="Lavrijssen B."/>
            <person name="Ohm R.A."/>
            <person name="Hendrickx P.M."/>
            <person name="Scholtmeijer K."/>
            <person name="Baars J.J.P."/>
            <person name="van Peer A."/>
        </authorList>
    </citation>
    <scope>NUCLEOTIDE SEQUENCE [LARGE SCALE GENOMIC DNA]</scope>
    <source>
        <strain evidence="2 3">H119_p4</strain>
    </source>
</reference>
<accession>A0A8H7F0H2</accession>
<sequence length="425" mass="46545">MPPKPKRPKAKSDVVVPAWADHVNLDELNENQRQFLFANSGSAPAILATLQHKGTITSWNPPRGSPLDVRPFGPDSIIPAPNTDWDADGGDLFNLPGSGTQTTSTLGKRPQPPSPAPSTSLAAGTPPAKAGDDQDMRSPESPTPASAPFWGVYFRNLENALATLDPTHYQSARYLGTMLTGLQKIVRDERYLSLQVDGGFTVADLIEALPHRSSAAQPPHPPRREDAGPITLATPTSTSYLKIVDIPITDPKSKDWYTPTKEVLSEALLASPVGASLSDVIKHVRIMRTSPHSDSCIAWIDISDTVSGTSAKKFIGKYISVACKNCKILGARPHSGSVLCTRCYRWGHHSSQCRRLGVRCPLCGGPHREDSHSLMVPDDKVAHRHCVNCTASKREKRDHSATDRACPFWKHRFDREWLRKQFPAK</sequence>
<proteinExistence type="predicted"/>
<evidence type="ECO:0000313" key="2">
    <source>
        <dbReference type="EMBL" id="KAF7770969.1"/>
    </source>
</evidence>
<protein>
    <submittedName>
        <fullName evidence="2">Uncharacterized protein</fullName>
    </submittedName>
</protein>
<feature type="region of interest" description="Disordered" evidence="1">
    <location>
        <begin position="79"/>
        <end position="144"/>
    </location>
</feature>
<comment type="caution">
    <text evidence="2">The sequence shown here is derived from an EMBL/GenBank/DDBJ whole genome shotgun (WGS) entry which is preliminary data.</text>
</comment>